<evidence type="ECO:0000313" key="2">
    <source>
        <dbReference type="Proteomes" id="UP000030640"/>
    </source>
</evidence>
<dbReference type="GeneID" id="20037204"/>
<name>W7AQN6_9APIC</name>
<dbReference type="OrthoDB" id="381984at2759"/>
<reference evidence="1 2" key="1">
    <citation type="submission" date="2013-02" db="EMBL/GenBank/DDBJ databases">
        <title>The Genome Sequence of Plasmodium inui San Antonio 1.</title>
        <authorList>
            <consortium name="The Broad Institute Genome Sequencing Platform"/>
            <consortium name="The Broad Institute Genome Sequencing Center for Infectious Disease"/>
            <person name="Neafsey D."/>
            <person name="Cheeseman I."/>
            <person name="Volkman S."/>
            <person name="Adams J."/>
            <person name="Walker B."/>
            <person name="Young S.K."/>
            <person name="Zeng Q."/>
            <person name="Gargeya S."/>
            <person name="Fitzgerald M."/>
            <person name="Haas B."/>
            <person name="Abouelleil A."/>
            <person name="Alvarado L."/>
            <person name="Arachchi H.M."/>
            <person name="Berlin A.M."/>
            <person name="Chapman S.B."/>
            <person name="Dewar J."/>
            <person name="Goldberg J."/>
            <person name="Griggs A."/>
            <person name="Gujja S."/>
            <person name="Hansen M."/>
            <person name="Howarth C."/>
            <person name="Imamovic A."/>
            <person name="Larimer J."/>
            <person name="McCowan C."/>
            <person name="Murphy C."/>
            <person name="Neiman D."/>
            <person name="Pearson M."/>
            <person name="Priest M."/>
            <person name="Roberts A."/>
            <person name="Saif S."/>
            <person name="Shea T."/>
            <person name="Sisk P."/>
            <person name="Sykes S."/>
            <person name="Wortman J."/>
            <person name="Nusbaum C."/>
            <person name="Birren B."/>
        </authorList>
    </citation>
    <scope>NUCLEOTIDE SEQUENCE [LARGE SCALE GENOMIC DNA]</scope>
    <source>
        <strain evidence="1 2">San Antonio 1</strain>
    </source>
</reference>
<gene>
    <name evidence="1" type="ORF">C922_01930</name>
</gene>
<protein>
    <submittedName>
        <fullName evidence="1">Uncharacterized protein</fullName>
    </submittedName>
</protein>
<dbReference type="VEuPathDB" id="PlasmoDB:C922_01930"/>
<accession>W7AQN6</accession>
<organism evidence="1 2">
    <name type="scientific">Plasmodium inui San Antonio 1</name>
    <dbReference type="NCBI Taxonomy" id="1237626"/>
    <lineage>
        <taxon>Eukaryota</taxon>
        <taxon>Sar</taxon>
        <taxon>Alveolata</taxon>
        <taxon>Apicomplexa</taxon>
        <taxon>Aconoidasida</taxon>
        <taxon>Haemosporida</taxon>
        <taxon>Plasmodiidae</taxon>
        <taxon>Plasmodium</taxon>
        <taxon>Plasmodium (Plasmodium)</taxon>
    </lineage>
</organism>
<proteinExistence type="predicted"/>
<evidence type="ECO:0000313" key="1">
    <source>
        <dbReference type="EMBL" id="EUD67741.1"/>
    </source>
</evidence>
<sequence length="405" mass="45406">MSAENDQREKVLNHKCSKRNFEELKSFDSVQLLSDISAASSNKRSKSYYNLVSDNNEGAISYCLNEFASEEPHRQRQDTYQLHTNEGNITPTHTAIPNDELFQQDEQLSKGRGLNQLAIIPFEGEYGNSAFNCKYEGSSSSSDGNFGSHGNRHIGSGARDKSDVKNIFHLLSKKDIFYKNLIKNQIKSNKPLMIKCDNLSFFLNRNTYEGNGFRNQFVSNVKTSAFYERHQFADAVMPSSGILQDPNGEQNLHHINDEETAPLFFGSLNEDSPTTGIRSNNEVPILSIPNNAQPDLGTPFDRIIPNMNMGKNAVTNISPYPSGYPPEMFNANDGIYFAPDQIAQNDETGLYNQHGCINFAIPDQTDNFNPTVMRTNQNSSESIGHVNSLSDVGNYYQANDYNAYH</sequence>
<dbReference type="RefSeq" id="XP_008815751.1">
    <property type="nucleotide sequence ID" value="XM_008817529.1"/>
</dbReference>
<dbReference type="EMBL" id="KI965465">
    <property type="protein sequence ID" value="EUD67741.1"/>
    <property type="molecule type" value="Genomic_DNA"/>
</dbReference>
<keyword evidence="2" id="KW-1185">Reference proteome</keyword>
<dbReference type="Proteomes" id="UP000030640">
    <property type="component" value="Unassembled WGS sequence"/>
</dbReference>
<dbReference type="AlphaFoldDB" id="W7AQN6"/>